<keyword evidence="5 9" id="KW-0812">Transmembrane</keyword>
<dbReference type="EMBL" id="WMJY01000019">
    <property type="protein sequence ID" value="MTH30088.1"/>
    <property type="molecule type" value="Genomic_DNA"/>
</dbReference>
<feature type="transmembrane region" description="Helical" evidence="9">
    <location>
        <begin position="12"/>
        <end position="32"/>
    </location>
</feature>
<dbReference type="PANTHER" id="PTHR30588:SF0">
    <property type="entry name" value="BRANCHED-CHAIN AMINO ACID PERMEASE BRNQ"/>
    <property type="match status" value="1"/>
</dbReference>
<dbReference type="GO" id="GO:0015818">
    <property type="term" value="P:isoleucine transport"/>
    <property type="evidence" value="ECO:0007669"/>
    <property type="project" value="TreeGrafter"/>
</dbReference>
<feature type="transmembrane region" description="Helical" evidence="9">
    <location>
        <begin position="223"/>
        <end position="247"/>
    </location>
</feature>
<evidence type="ECO:0000256" key="2">
    <source>
        <dbReference type="ARBA" id="ARBA00008540"/>
    </source>
</evidence>
<evidence type="ECO:0000256" key="3">
    <source>
        <dbReference type="ARBA" id="ARBA00022448"/>
    </source>
</evidence>
<dbReference type="GO" id="GO:0015190">
    <property type="term" value="F:L-leucine transmembrane transporter activity"/>
    <property type="evidence" value="ECO:0007669"/>
    <property type="project" value="TreeGrafter"/>
</dbReference>
<feature type="transmembrane region" description="Helical" evidence="9">
    <location>
        <begin position="44"/>
        <end position="64"/>
    </location>
</feature>
<feature type="transmembrane region" description="Helical" evidence="9">
    <location>
        <begin position="189"/>
        <end position="211"/>
    </location>
</feature>
<keyword evidence="7 9" id="KW-1133">Transmembrane helix</keyword>
<feature type="transmembrane region" description="Helical" evidence="9">
    <location>
        <begin position="310"/>
        <end position="328"/>
    </location>
</feature>
<reference evidence="10 11" key="1">
    <citation type="journal article" date="2006" name="Int. J. Syst. Evol. Microbiol.">
        <title>Myroides pelagicus sp. nov., isolated from seawater in Thailand.</title>
        <authorList>
            <person name="Yoon J."/>
            <person name="Maneerat S."/>
            <person name="Kawai F."/>
            <person name="Yokota A."/>
        </authorList>
    </citation>
    <scope>NUCLEOTIDE SEQUENCE [LARGE SCALE GENOMIC DNA]</scope>
    <source>
        <strain evidence="10 11">SM1T</strain>
    </source>
</reference>
<organism evidence="10 11">
    <name type="scientific">Myroides pelagicus</name>
    <dbReference type="NCBI Taxonomy" id="270914"/>
    <lineage>
        <taxon>Bacteria</taxon>
        <taxon>Pseudomonadati</taxon>
        <taxon>Bacteroidota</taxon>
        <taxon>Flavobacteriia</taxon>
        <taxon>Flavobacteriales</taxon>
        <taxon>Flavobacteriaceae</taxon>
        <taxon>Myroides</taxon>
    </lineage>
</organism>
<dbReference type="GO" id="GO:0015820">
    <property type="term" value="P:L-leucine transport"/>
    <property type="evidence" value="ECO:0007669"/>
    <property type="project" value="TreeGrafter"/>
</dbReference>
<dbReference type="GO" id="GO:0015188">
    <property type="term" value="F:L-isoleucine transmembrane transporter activity"/>
    <property type="evidence" value="ECO:0007669"/>
    <property type="project" value="TreeGrafter"/>
</dbReference>
<gene>
    <name evidence="10" type="primary">brnQ</name>
    <name evidence="10" type="ORF">GJV77_09220</name>
</gene>
<evidence type="ECO:0000256" key="5">
    <source>
        <dbReference type="ARBA" id="ARBA00022692"/>
    </source>
</evidence>
<dbReference type="Proteomes" id="UP000488936">
    <property type="component" value="Unassembled WGS sequence"/>
</dbReference>
<evidence type="ECO:0000256" key="9">
    <source>
        <dbReference type="SAM" id="Phobius"/>
    </source>
</evidence>
<protein>
    <submittedName>
        <fullName evidence="10">Branched-chain amino acid transport system II carrier protein</fullName>
    </submittedName>
</protein>
<comment type="similarity">
    <text evidence="2">Belongs to the branched chain amino acid transporter family.</text>
</comment>
<evidence type="ECO:0000313" key="10">
    <source>
        <dbReference type="EMBL" id="MTH30088.1"/>
    </source>
</evidence>
<dbReference type="InterPro" id="IPR004685">
    <property type="entry name" value="Brnchd-chn_aa_trnsp_Livcs"/>
</dbReference>
<feature type="transmembrane region" description="Helical" evidence="9">
    <location>
        <begin position="277"/>
        <end position="298"/>
    </location>
</feature>
<proteinExistence type="inferred from homology"/>
<feature type="transmembrane region" description="Helical" evidence="9">
    <location>
        <begin position="117"/>
        <end position="135"/>
    </location>
</feature>
<dbReference type="GO" id="GO:0005886">
    <property type="term" value="C:plasma membrane"/>
    <property type="evidence" value="ECO:0007669"/>
    <property type="project" value="UniProtKB-SubCell"/>
</dbReference>
<feature type="transmembrane region" description="Helical" evidence="9">
    <location>
        <begin position="334"/>
        <end position="357"/>
    </location>
</feature>
<dbReference type="Pfam" id="PF05525">
    <property type="entry name" value="Branch_AA_trans"/>
    <property type="match status" value="1"/>
</dbReference>
<evidence type="ECO:0000256" key="6">
    <source>
        <dbReference type="ARBA" id="ARBA00022970"/>
    </source>
</evidence>
<evidence type="ECO:0000256" key="1">
    <source>
        <dbReference type="ARBA" id="ARBA00004651"/>
    </source>
</evidence>
<feature type="transmembrane region" description="Helical" evidence="9">
    <location>
        <begin position="426"/>
        <end position="445"/>
    </location>
</feature>
<keyword evidence="6" id="KW-0029">Amino-acid transport</keyword>
<feature type="transmembrane region" description="Helical" evidence="9">
    <location>
        <begin position="76"/>
        <end position="97"/>
    </location>
</feature>
<evidence type="ECO:0000313" key="11">
    <source>
        <dbReference type="Proteomes" id="UP000488936"/>
    </source>
</evidence>
<keyword evidence="4" id="KW-1003">Cell membrane</keyword>
<dbReference type="OrthoDB" id="9783920at2"/>
<evidence type="ECO:0000256" key="4">
    <source>
        <dbReference type="ARBA" id="ARBA00022475"/>
    </source>
</evidence>
<sequence>MSKKKFFDALTIGFALFAMFFGAGNIILPPIIGLLTGKDWDWSVTGFSLTAILAPFLGIIAVLYSGDEFTDLGKRINSLLGWILATAIVLSIGPFVAIPRTAATTFEIGVLPVFEDFNPVISSIVFFTITLVLSISPSKVVSIIGKYLTPVLLVLLIVLIFLGVTNPVGDLQDMKISGLEAFRKGFYEGYQTMDVLASVIYAGIIISAVKSRGYTQLEEKTKVTFMAGSVAIFFLLFIYGGLVYLGATSDYPLDEELKRTELLLYISNSVLGGNGTIALALCIALACLTTAIALVCATGTFFSQLTKGRLSYRFVVVVTCVSSAYLAVKGVDDIIDYAGPFLGVIYPITLTLILYMVVFGKYVKRKAPFVGAIITTTLITLYQFSVYIIDLYRESLFETELHAKNTIDSLNSWIEIIPMSRYDVPWLIPSFIAFVLIFLVGKFWTKDSE</sequence>
<feature type="transmembrane region" description="Helical" evidence="9">
    <location>
        <begin position="147"/>
        <end position="169"/>
    </location>
</feature>
<feature type="transmembrane region" description="Helical" evidence="9">
    <location>
        <begin position="369"/>
        <end position="389"/>
    </location>
</feature>
<keyword evidence="8 9" id="KW-0472">Membrane</keyword>
<keyword evidence="11" id="KW-1185">Reference proteome</keyword>
<dbReference type="PANTHER" id="PTHR30588">
    <property type="entry name" value="BRANCHED-CHAIN AMINO ACID TRANSPORT SYSTEM 2 CARRIER PROTEIN"/>
    <property type="match status" value="1"/>
</dbReference>
<keyword evidence="3" id="KW-0813">Transport</keyword>
<evidence type="ECO:0000256" key="8">
    <source>
        <dbReference type="ARBA" id="ARBA00023136"/>
    </source>
</evidence>
<dbReference type="GO" id="GO:0005304">
    <property type="term" value="F:L-valine transmembrane transporter activity"/>
    <property type="evidence" value="ECO:0007669"/>
    <property type="project" value="TreeGrafter"/>
</dbReference>
<evidence type="ECO:0000256" key="7">
    <source>
        <dbReference type="ARBA" id="ARBA00022989"/>
    </source>
</evidence>
<accession>A0A7K1GMQ6</accession>
<comment type="subcellular location">
    <subcellularLocation>
        <location evidence="1">Cell membrane</location>
        <topology evidence="1">Multi-pass membrane protein</topology>
    </subcellularLocation>
</comment>
<comment type="caution">
    <text evidence="10">The sequence shown here is derived from an EMBL/GenBank/DDBJ whole genome shotgun (WGS) entry which is preliminary data.</text>
</comment>
<dbReference type="NCBIfam" id="TIGR00796">
    <property type="entry name" value="livcs"/>
    <property type="match status" value="1"/>
</dbReference>
<name>A0A7K1GMQ6_9FLAO</name>
<dbReference type="RefSeq" id="WP_155036078.1">
    <property type="nucleotide sequence ID" value="NZ_JAYMMG010000020.1"/>
</dbReference>
<dbReference type="AlphaFoldDB" id="A0A7K1GMQ6"/>